<feature type="transmembrane region" description="Helical" evidence="2">
    <location>
        <begin position="311"/>
        <end position="340"/>
    </location>
</feature>
<dbReference type="EMBL" id="CP022415">
    <property type="protein sequence ID" value="ASM73660.1"/>
    <property type="molecule type" value="Genomic_DNA"/>
</dbReference>
<evidence type="ECO:0000313" key="3">
    <source>
        <dbReference type="EMBL" id="ASM73660.1"/>
    </source>
</evidence>
<keyword evidence="4" id="KW-1185">Reference proteome</keyword>
<organism evidence="3 4">
    <name type="scientific">Pseudosulfitobacter pseudonitzschiae</name>
    <dbReference type="NCBI Taxonomy" id="1402135"/>
    <lineage>
        <taxon>Bacteria</taxon>
        <taxon>Pseudomonadati</taxon>
        <taxon>Pseudomonadota</taxon>
        <taxon>Alphaproteobacteria</taxon>
        <taxon>Rhodobacterales</taxon>
        <taxon>Roseobacteraceae</taxon>
        <taxon>Pseudosulfitobacter</taxon>
    </lineage>
</organism>
<keyword evidence="2" id="KW-1133">Transmembrane helix</keyword>
<dbReference type="RefSeq" id="WP_114284792.1">
    <property type="nucleotide sequence ID" value="NZ_CP022415.1"/>
</dbReference>
<sequence length="390" mass="43199">MSPSWPWSELGLEQQVTEREVKRAYATRLKQIDRNDPAVFGALRDAFAAAKNGALRDKTPAKRPRMKDIVERRTGLDDAQPIPLCEPVRPAHDPSGTGTDDTSDIEPPTRIIKAPAPATPDQTEYAEELFADIPSKPAPKTAAPPPWGIGIGKLDILAQEDLAEALSIFQTKFDEALRPWPWHTKMLDALLSLNIAHDLTLRRALEVQIYDNLVHQLGDPELGYPSEMASVIETHFLWATDGVGFHKRMGRRPNAQLVIYGHTRSVPQSLRPAAPQPAKSAASYFVHKAGIFTVLYMISLGGQSFDGPDEVFIQLVALAIFFLVMRWLTGLGTAIVVSIVRLDRLVMRAANWAFPETAHRLATDAGFRKLGTFALTAVFIAIFFITEKYS</sequence>
<feature type="transmembrane region" description="Helical" evidence="2">
    <location>
        <begin position="370"/>
        <end position="386"/>
    </location>
</feature>
<dbReference type="OrthoDB" id="7718572at2"/>
<reference evidence="3 4" key="1">
    <citation type="submission" date="2017-07" db="EMBL/GenBank/DDBJ databases">
        <title>Genome Sequence of Sulfitobacter pseudonitzschiae Strain SMR1 Isolated from a culture of the Diatom Skeletonema marinoi.</title>
        <authorList>
            <person name="Topel M."/>
            <person name="Pinder M.I.M."/>
            <person name="Johansson O.N."/>
            <person name="Kourtchenko O."/>
            <person name="Godhe A."/>
            <person name="Clarke A.K."/>
        </authorList>
    </citation>
    <scope>NUCLEOTIDE SEQUENCE [LARGE SCALE GENOMIC DNA]</scope>
    <source>
        <strain evidence="3 4">SMR1</strain>
    </source>
</reference>
<feature type="region of interest" description="Disordered" evidence="1">
    <location>
        <begin position="79"/>
        <end position="108"/>
    </location>
</feature>
<accession>A0A221K462</accession>
<protein>
    <recommendedName>
        <fullName evidence="5">J domain-containing protein</fullName>
    </recommendedName>
</protein>
<proteinExistence type="predicted"/>
<keyword evidence="2" id="KW-0472">Membrane</keyword>
<gene>
    <name evidence="3" type="ORF">SULPSESMR1_02879</name>
</gene>
<keyword evidence="2" id="KW-0812">Transmembrane</keyword>
<dbReference type="AlphaFoldDB" id="A0A221K462"/>
<dbReference type="Proteomes" id="UP000199754">
    <property type="component" value="Chromosome"/>
</dbReference>
<evidence type="ECO:0000313" key="4">
    <source>
        <dbReference type="Proteomes" id="UP000199754"/>
    </source>
</evidence>
<evidence type="ECO:0008006" key="5">
    <source>
        <dbReference type="Google" id="ProtNLM"/>
    </source>
</evidence>
<name>A0A221K462_9RHOB</name>
<dbReference type="KEGG" id="spse:SULPSESMR1_02879"/>
<evidence type="ECO:0000256" key="2">
    <source>
        <dbReference type="SAM" id="Phobius"/>
    </source>
</evidence>
<evidence type="ECO:0000256" key="1">
    <source>
        <dbReference type="SAM" id="MobiDB-lite"/>
    </source>
</evidence>